<organism evidence="4 5">
    <name type="scientific">Quadrisphaera setariae</name>
    <dbReference type="NCBI Taxonomy" id="2593304"/>
    <lineage>
        <taxon>Bacteria</taxon>
        <taxon>Bacillati</taxon>
        <taxon>Actinomycetota</taxon>
        <taxon>Actinomycetes</taxon>
        <taxon>Kineosporiales</taxon>
        <taxon>Kineosporiaceae</taxon>
        <taxon>Quadrisphaera</taxon>
    </lineage>
</organism>
<name>A0A5C8Z3Z6_9ACTN</name>
<comment type="cofactor">
    <cofactor evidence="1">
        <name>Mg(2+)</name>
        <dbReference type="ChEBI" id="CHEBI:18420"/>
    </cofactor>
</comment>
<dbReference type="Gene3D" id="3.90.79.10">
    <property type="entry name" value="Nucleoside Triphosphate Pyrophosphohydrolase"/>
    <property type="match status" value="1"/>
</dbReference>
<dbReference type="CDD" id="cd24161">
    <property type="entry name" value="NUDIX_ADPRase_Ndx2"/>
    <property type="match status" value="1"/>
</dbReference>
<dbReference type="Proteomes" id="UP000321234">
    <property type="component" value="Unassembled WGS sequence"/>
</dbReference>
<evidence type="ECO:0000313" key="5">
    <source>
        <dbReference type="Proteomes" id="UP000321234"/>
    </source>
</evidence>
<dbReference type="GO" id="GO:0005829">
    <property type="term" value="C:cytosol"/>
    <property type="evidence" value="ECO:0007669"/>
    <property type="project" value="TreeGrafter"/>
</dbReference>
<dbReference type="Pfam" id="PF00293">
    <property type="entry name" value="NUDIX"/>
    <property type="match status" value="1"/>
</dbReference>
<feature type="domain" description="Nudix hydrolase" evidence="3">
    <location>
        <begin position="35"/>
        <end position="172"/>
    </location>
</feature>
<protein>
    <submittedName>
        <fullName evidence="4">NUDIX hydrolase</fullName>
    </submittedName>
</protein>
<dbReference type="EMBL" id="VKAC01000011">
    <property type="protein sequence ID" value="TXR52825.1"/>
    <property type="molecule type" value="Genomic_DNA"/>
</dbReference>
<dbReference type="InterPro" id="IPR015797">
    <property type="entry name" value="NUDIX_hydrolase-like_dom_sf"/>
</dbReference>
<keyword evidence="5" id="KW-1185">Reference proteome</keyword>
<dbReference type="PANTHER" id="PTHR11839">
    <property type="entry name" value="UDP/ADP-SUGAR PYROPHOSPHATASE"/>
    <property type="match status" value="1"/>
</dbReference>
<dbReference type="PROSITE" id="PS51462">
    <property type="entry name" value="NUDIX"/>
    <property type="match status" value="1"/>
</dbReference>
<sequence length="182" mass="19891">MEQVETRVVYANPWISVREDLVRREDGTTGVYGVVDKPDFCIVLPRTTAADGPGEGWWLVEQYRYPVGARRWEFPQGTWPAGASGSLEDLARAELAEETGLRAARLTPLGSVDLAAGMASQRGHAWLAEGLTPGEQQLEESEADLITRWVSRDELAAMISDGRLVDAMTLAALTLLAAHEGR</sequence>
<comment type="caution">
    <text evidence="4">The sequence shown here is derived from an EMBL/GenBank/DDBJ whole genome shotgun (WGS) entry which is preliminary data.</text>
</comment>
<dbReference type="AlphaFoldDB" id="A0A5C8Z3Z6"/>
<dbReference type="RefSeq" id="WP_147927592.1">
    <property type="nucleotide sequence ID" value="NZ_VKAC01000011.1"/>
</dbReference>
<dbReference type="GO" id="GO:0006753">
    <property type="term" value="P:nucleoside phosphate metabolic process"/>
    <property type="evidence" value="ECO:0007669"/>
    <property type="project" value="TreeGrafter"/>
</dbReference>
<gene>
    <name evidence="4" type="ORF">FMM08_17050</name>
</gene>
<dbReference type="GO" id="GO:0016787">
    <property type="term" value="F:hydrolase activity"/>
    <property type="evidence" value="ECO:0007669"/>
    <property type="project" value="UniProtKB-KW"/>
</dbReference>
<dbReference type="SUPFAM" id="SSF55811">
    <property type="entry name" value="Nudix"/>
    <property type="match status" value="1"/>
</dbReference>
<dbReference type="GO" id="GO:0019693">
    <property type="term" value="P:ribose phosphate metabolic process"/>
    <property type="evidence" value="ECO:0007669"/>
    <property type="project" value="TreeGrafter"/>
</dbReference>
<evidence type="ECO:0000259" key="3">
    <source>
        <dbReference type="PROSITE" id="PS51462"/>
    </source>
</evidence>
<evidence type="ECO:0000256" key="1">
    <source>
        <dbReference type="ARBA" id="ARBA00001946"/>
    </source>
</evidence>
<dbReference type="OrthoDB" id="177518at2"/>
<evidence type="ECO:0000313" key="4">
    <source>
        <dbReference type="EMBL" id="TXR52825.1"/>
    </source>
</evidence>
<proteinExistence type="predicted"/>
<dbReference type="InterPro" id="IPR000086">
    <property type="entry name" value="NUDIX_hydrolase_dom"/>
</dbReference>
<accession>A0A5C8Z3Z6</accession>
<dbReference type="PANTHER" id="PTHR11839:SF18">
    <property type="entry name" value="NUDIX HYDROLASE DOMAIN-CONTAINING PROTEIN"/>
    <property type="match status" value="1"/>
</dbReference>
<reference evidence="4 5" key="1">
    <citation type="submission" date="2019-07" db="EMBL/GenBank/DDBJ databases">
        <title>Quadrisphaera sp. strain DD2A genome sequencing and assembly.</title>
        <authorList>
            <person name="Kim I."/>
        </authorList>
    </citation>
    <scope>NUCLEOTIDE SEQUENCE [LARGE SCALE GENOMIC DNA]</scope>
    <source>
        <strain evidence="4 5">DD2A</strain>
    </source>
</reference>
<evidence type="ECO:0000256" key="2">
    <source>
        <dbReference type="ARBA" id="ARBA00022801"/>
    </source>
</evidence>
<keyword evidence="2 4" id="KW-0378">Hydrolase</keyword>